<accession>A0ABS3JCT6</accession>
<organism evidence="1 2">
    <name type="scientific">Fibrella forsythiae</name>
    <dbReference type="NCBI Taxonomy" id="2817061"/>
    <lineage>
        <taxon>Bacteria</taxon>
        <taxon>Pseudomonadati</taxon>
        <taxon>Bacteroidota</taxon>
        <taxon>Cytophagia</taxon>
        <taxon>Cytophagales</taxon>
        <taxon>Spirosomataceae</taxon>
        <taxon>Fibrella</taxon>
    </lineage>
</organism>
<sequence length="413" mass="44806">MSVTLVHIPFDEQPGASVAINTANTNRSAQVVGGSFGTDGGHANLHIEAGGYARVSGSALFSLENSFTFTGWVKADATGSPTNTYLMLRFAGTDRIVTAVLGSAMTSWTLLKIEQLINGADGSISISLNGSVVQSGDYPAGWGTPVGMALYNDDVTTATGNVRWSEVLVESEVLVRPQLIGPVSFEMLTTQQPTPAVLGNSVAYSLNGLPFEQFEIYVDESLGVMDALEPKPRPTADWANEHGEAVDLSTTLFMPREITLKCWIDTVNPAQLMSRWRTFTAELYKSQTQRLQINVFDEPALVYDVYSPKGTVFNKAWRKGRMVSTFDLLLREPDPVKRVLSFVGPGTVTLTISSDNALQLHWGDGLHDSDVYGSSKEVSHTYTGTGTYYIIIAGLIEEITSLTSNATMVWPLL</sequence>
<dbReference type="Proteomes" id="UP000664628">
    <property type="component" value="Unassembled WGS sequence"/>
</dbReference>
<keyword evidence="2" id="KW-1185">Reference proteome</keyword>
<protein>
    <recommendedName>
        <fullName evidence="3">PKD domain-containing protein</fullName>
    </recommendedName>
</protein>
<evidence type="ECO:0000313" key="1">
    <source>
        <dbReference type="EMBL" id="MBO0947251.1"/>
    </source>
</evidence>
<dbReference type="EMBL" id="JAFMYW010000001">
    <property type="protein sequence ID" value="MBO0947251.1"/>
    <property type="molecule type" value="Genomic_DNA"/>
</dbReference>
<dbReference type="RefSeq" id="WP_207327168.1">
    <property type="nucleotide sequence ID" value="NZ_JAFMYW010000001.1"/>
</dbReference>
<name>A0ABS3JCT6_9BACT</name>
<evidence type="ECO:0008006" key="3">
    <source>
        <dbReference type="Google" id="ProtNLM"/>
    </source>
</evidence>
<proteinExistence type="predicted"/>
<gene>
    <name evidence="1" type="ORF">J2I46_01570</name>
</gene>
<evidence type="ECO:0000313" key="2">
    <source>
        <dbReference type="Proteomes" id="UP000664628"/>
    </source>
</evidence>
<reference evidence="1 2" key="1">
    <citation type="submission" date="2021-03" db="EMBL/GenBank/DDBJ databases">
        <title>Fibrella sp. HMF5405 genome sequencing and assembly.</title>
        <authorList>
            <person name="Kang H."/>
            <person name="Kim H."/>
            <person name="Bae S."/>
            <person name="Joh K."/>
        </authorList>
    </citation>
    <scope>NUCLEOTIDE SEQUENCE [LARGE SCALE GENOMIC DNA]</scope>
    <source>
        <strain evidence="1 2">HMF5405</strain>
    </source>
</reference>
<comment type="caution">
    <text evidence="1">The sequence shown here is derived from an EMBL/GenBank/DDBJ whole genome shotgun (WGS) entry which is preliminary data.</text>
</comment>